<protein>
    <submittedName>
        <fullName evidence="3">YceI family protein</fullName>
    </submittedName>
</protein>
<proteinExistence type="predicted"/>
<dbReference type="EMBL" id="JBHGCJ010000001">
    <property type="protein sequence ID" value="MFG6108004.1"/>
    <property type="molecule type" value="Genomic_DNA"/>
</dbReference>
<dbReference type="InterPro" id="IPR036761">
    <property type="entry name" value="TTHA0802/YceI-like_sf"/>
</dbReference>
<comment type="caution">
    <text evidence="3">The sequence shown here is derived from an EMBL/GenBank/DDBJ whole genome shotgun (WGS) entry which is preliminary data.</text>
</comment>
<name>A0ABW7CWR9_9GAMM</name>
<sequence>MNIKLTTPAAVAAALAGLMATAPVLAADYVQAPGSVLVFATKYDGEVFTGTFPGFDTKLSFDPAKLDGSRLDVTIPLAGAKSGNSDRDSTLQGPDFFNVGKFAQAKYSATTFRSLGNNQYAADGTLELRGVSKPVTLTFTWTPGAQPVLSGKATVKRLDFGVGGGDWTDTKTIPNETAISTKVVLKAK</sequence>
<dbReference type="SMART" id="SM00867">
    <property type="entry name" value="YceI"/>
    <property type="match status" value="1"/>
</dbReference>
<dbReference type="SUPFAM" id="SSF101874">
    <property type="entry name" value="YceI-like"/>
    <property type="match status" value="1"/>
</dbReference>
<gene>
    <name evidence="3" type="ORF">ACEU0G_001476</name>
</gene>
<organism evidence="3 4">
    <name type="scientific">Stenotrophomonas nematodicola</name>
    <dbReference type="NCBI Taxonomy" id="2656746"/>
    <lineage>
        <taxon>Bacteria</taxon>
        <taxon>Pseudomonadati</taxon>
        <taxon>Pseudomonadota</taxon>
        <taxon>Gammaproteobacteria</taxon>
        <taxon>Lysobacterales</taxon>
        <taxon>Lysobacteraceae</taxon>
        <taxon>Stenotrophomonas</taxon>
    </lineage>
</organism>
<feature type="signal peptide" evidence="1">
    <location>
        <begin position="1"/>
        <end position="26"/>
    </location>
</feature>
<evidence type="ECO:0000313" key="4">
    <source>
        <dbReference type="Proteomes" id="UP001605261"/>
    </source>
</evidence>
<dbReference type="InterPro" id="IPR007372">
    <property type="entry name" value="Lipid/polyisoprenoid-bd_YceI"/>
</dbReference>
<evidence type="ECO:0000256" key="1">
    <source>
        <dbReference type="SAM" id="SignalP"/>
    </source>
</evidence>
<dbReference type="PANTHER" id="PTHR34406:SF1">
    <property type="entry name" value="PROTEIN YCEI"/>
    <property type="match status" value="1"/>
</dbReference>
<dbReference type="Pfam" id="PF04264">
    <property type="entry name" value="YceI"/>
    <property type="match status" value="1"/>
</dbReference>
<evidence type="ECO:0000259" key="2">
    <source>
        <dbReference type="SMART" id="SM00867"/>
    </source>
</evidence>
<feature type="domain" description="Lipid/polyisoprenoid-binding YceI-like" evidence="2">
    <location>
        <begin position="28"/>
        <end position="186"/>
    </location>
</feature>
<dbReference type="Proteomes" id="UP001605261">
    <property type="component" value="Unassembled WGS sequence"/>
</dbReference>
<accession>A0ABW7CWR9</accession>
<dbReference type="Gene3D" id="2.40.128.110">
    <property type="entry name" value="Lipid/polyisoprenoid-binding, YceI-like"/>
    <property type="match status" value="1"/>
</dbReference>
<evidence type="ECO:0000313" key="3">
    <source>
        <dbReference type="EMBL" id="MFG6108004.1"/>
    </source>
</evidence>
<reference evidence="3 4" key="1">
    <citation type="submission" date="2024-09" db="EMBL/GenBank/DDBJ databases">
        <authorList>
            <consortium name="All-Russian atlas of soil microorganisms"/>
            <consortium name="as a basis for the search for new antimicrobial producers and enzymes with unique properties"/>
            <person name="Sokolova E.A."/>
            <person name="Voronina E.N."/>
        </authorList>
    </citation>
    <scope>NUCLEOTIDE SEQUENCE [LARGE SCALE GENOMIC DNA]</scope>
    <source>
        <strain evidence="3 4">AF-22b-331.1</strain>
    </source>
</reference>
<dbReference type="PANTHER" id="PTHR34406">
    <property type="entry name" value="PROTEIN YCEI"/>
    <property type="match status" value="1"/>
</dbReference>
<feature type="chain" id="PRO_5045340985" evidence="1">
    <location>
        <begin position="27"/>
        <end position="188"/>
    </location>
</feature>
<dbReference type="RefSeq" id="WP_394161057.1">
    <property type="nucleotide sequence ID" value="NZ_JBHGCJ010000001.1"/>
</dbReference>
<keyword evidence="1" id="KW-0732">Signal</keyword>
<keyword evidence="4" id="KW-1185">Reference proteome</keyword>